<keyword evidence="16" id="KW-1185">Reference proteome</keyword>
<evidence type="ECO:0000256" key="4">
    <source>
        <dbReference type="ARBA" id="ARBA00022614"/>
    </source>
</evidence>
<dbReference type="GO" id="GO:0005886">
    <property type="term" value="C:plasma membrane"/>
    <property type="evidence" value="ECO:0007669"/>
    <property type="project" value="UniProtKB-SubCell"/>
</dbReference>
<keyword evidence="5 12" id="KW-0812">Transmembrane</keyword>
<dbReference type="Pfam" id="PF08263">
    <property type="entry name" value="LRRNT_2"/>
    <property type="match status" value="1"/>
</dbReference>
<evidence type="ECO:0000256" key="11">
    <source>
        <dbReference type="ARBA" id="ARBA00023180"/>
    </source>
</evidence>
<dbReference type="InterPro" id="IPR001611">
    <property type="entry name" value="Leu-rich_rpt"/>
</dbReference>
<dbReference type="SUPFAM" id="SSF52058">
    <property type="entry name" value="L domain-like"/>
    <property type="match status" value="3"/>
</dbReference>
<reference evidence="15 16" key="1">
    <citation type="submission" date="2024-08" db="EMBL/GenBank/DDBJ databases">
        <title>Insights into the chromosomal genome structure of Flemingia macrophylla.</title>
        <authorList>
            <person name="Ding Y."/>
            <person name="Zhao Y."/>
            <person name="Bi W."/>
            <person name="Wu M."/>
            <person name="Zhao G."/>
            <person name="Gong Y."/>
            <person name="Li W."/>
            <person name="Zhang P."/>
        </authorList>
    </citation>
    <scope>NUCLEOTIDE SEQUENCE [LARGE SCALE GENOMIC DNA]</scope>
    <source>
        <strain evidence="15">DYQJB</strain>
        <tissue evidence="15">Leaf</tissue>
    </source>
</reference>
<dbReference type="FunFam" id="3.80.10.10:FF:000383">
    <property type="entry name" value="Leucine-rich repeat receptor protein kinase EMS1"/>
    <property type="match status" value="1"/>
</dbReference>
<protein>
    <recommendedName>
        <fullName evidence="17">Leucine-rich repeat-containing N-terminal plant-type domain-containing protein</fullName>
    </recommendedName>
</protein>
<evidence type="ECO:0000256" key="1">
    <source>
        <dbReference type="ARBA" id="ARBA00004251"/>
    </source>
</evidence>
<dbReference type="InterPro" id="IPR013210">
    <property type="entry name" value="LRR_N_plant-typ"/>
</dbReference>
<keyword evidence="11" id="KW-0325">Glycoprotein</keyword>
<keyword evidence="10" id="KW-0675">Receptor</keyword>
<evidence type="ECO:0000256" key="10">
    <source>
        <dbReference type="ARBA" id="ARBA00023170"/>
    </source>
</evidence>
<dbReference type="Gene3D" id="3.80.10.10">
    <property type="entry name" value="Ribonuclease Inhibitor"/>
    <property type="match status" value="3"/>
</dbReference>
<dbReference type="Pfam" id="PF00560">
    <property type="entry name" value="LRR_1"/>
    <property type="match status" value="7"/>
</dbReference>
<feature type="domain" description="Disease resistance R13L4/SHOC-2-like LRR" evidence="14">
    <location>
        <begin position="194"/>
        <end position="426"/>
    </location>
</feature>
<dbReference type="PANTHER" id="PTHR48063:SF52">
    <property type="entry name" value="LRR RECEPTOR-LIKE KINASE FAMILY PROTEIN"/>
    <property type="match status" value="1"/>
</dbReference>
<keyword evidence="3" id="KW-1003">Cell membrane</keyword>
<comment type="subcellular location">
    <subcellularLocation>
        <location evidence="1">Cell membrane</location>
        <topology evidence="1">Single-pass type I membrane protein</topology>
    </subcellularLocation>
</comment>
<dbReference type="FunFam" id="3.80.10.10:FF:000111">
    <property type="entry name" value="LRR receptor-like serine/threonine-protein kinase ERECTA"/>
    <property type="match status" value="1"/>
</dbReference>
<evidence type="ECO:0008006" key="17">
    <source>
        <dbReference type="Google" id="ProtNLM"/>
    </source>
</evidence>
<feature type="transmembrane region" description="Helical" evidence="12">
    <location>
        <begin position="806"/>
        <end position="828"/>
    </location>
</feature>
<dbReference type="InterPro" id="IPR055414">
    <property type="entry name" value="LRR_R13L4/SHOC2-like"/>
</dbReference>
<proteinExistence type="inferred from homology"/>
<feature type="domain" description="Leucine-rich repeat-containing N-terminal plant-type" evidence="13">
    <location>
        <begin position="3"/>
        <end position="36"/>
    </location>
</feature>
<keyword evidence="7" id="KW-0677">Repeat</keyword>
<dbReference type="Pfam" id="PF23598">
    <property type="entry name" value="LRR_14"/>
    <property type="match status" value="1"/>
</dbReference>
<dbReference type="InterPro" id="IPR046956">
    <property type="entry name" value="RLP23-like"/>
</dbReference>
<evidence type="ECO:0000313" key="16">
    <source>
        <dbReference type="Proteomes" id="UP001603857"/>
    </source>
</evidence>
<name>A0ABD1LM52_9FABA</name>
<dbReference type="AlphaFoldDB" id="A0ABD1LM52"/>
<evidence type="ECO:0000256" key="3">
    <source>
        <dbReference type="ARBA" id="ARBA00022475"/>
    </source>
</evidence>
<evidence type="ECO:0000256" key="7">
    <source>
        <dbReference type="ARBA" id="ARBA00022737"/>
    </source>
</evidence>
<keyword evidence="9 12" id="KW-0472">Membrane</keyword>
<dbReference type="FunFam" id="3.80.10.10:FF:000095">
    <property type="entry name" value="LRR receptor-like serine/threonine-protein kinase GSO1"/>
    <property type="match status" value="1"/>
</dbReference>
<evidence type="ECO:0000256" key="5">
    <source>
        <dbReference type="ARBA" id="ARBA00022692"/>
    </source>
</evidence>
<dbReference type="SMART" id="SM00369">
    <property type="entry name" value="LRR_TYP"/>
    <property type="match status" value="8"/>
</dbReference>
<accession>A0ABD1LM52</accession>
<evidence type="ECO:0000259" key="14">
    <source>
        <dbReference type="Pfam" id="PF23598"/>
    </source>
</evidence>
<keyword evidence="8 12" id="KW-1133">Transmembrane helix</keyword>
<dbReference type="EMBL" id="JBGMDY010000008">
    <property type="protein sequence ID" value="KAL2324592.1"/>
    <property type="molecule type" value="Genomic_DNA"/>
</dbReference>
<keyword evidence="4" id="KW-0433">Leucine-rich repeat</keyword>
<evidence type="ECO:0000259" key="13">
    <source>
        <dbReference type="Pfam" id="PF08263"/>
    </source>
</evidence>
<evidence type="ECO:0000313" key="15">
    <source>
        <dbReference type="EMBL" id="KAL2324592.1"/>
    </source>
</evidence>
<comment type="similarity">
    <text evidence="2">Belongs to the RLP family.</text>
</comment>
<evidence type="ECO:0000256" key="6">
    <source>
        <dbReference type="ARBA" id="ARBA00022729"/>
    </source>
</evidence>
<dbReference type="PRINTS" id="PR00019">
    <property type="entry name" value="LEURICHRPT"/>
</dbReference>
<dbReference type="PANTHER" id="PTHR48063">
    <property type="entry name" value="LRR RECEPTOR-LIKE KINASE"/>
    <property type="match status" value="1"/>
</dbReference>
<dbReference type="Proteomes" id="UP001603857">
    <property type="component" value="Unassembled WGS sequence"/>
</dbReference>
<dbReference type="InterPro" id="IPR032675">
    <property type="entry name" value="LRR_dom_sf"/>
</dbReference>
<evidence type="ECO:0000256" key="2">
    <source>
        <dbReference type="ARBA" id="ARBA00009592"/>
    </source>
</evidence>
<sequence>MHTLLRFKQEVTDPSNLLSSWFPRLDCCHWTGVKCDNITGRVTHLHLPCHTNQPNLVDIGENDDKSQCLTGELSLTLLELELLSYLNLSNNDFKSIQYISVHSQKCDGMPKGNLSHLCANSTHLLFLDLSYNYDALVPSLQWISRLSSLKYLNLGGIHLHKDIDWLQLATMLPSLVELHLESCQLENIYPYLHYANFTSLQVLNLADNSFISNEFPSWLFNLSSDISHIDLGQNKIHGQLPKTLPNLRSIKSLVLSLNYLKGIIPNWFGQLEQIQELDLSHNYFSGPIPACLGNLSSLIELILESNELNGNLSDNLGQLFNLEILEVSENPLTGIVSERNLFSLTNLKDFSMSSPALSFDFDPKWVPPFQLIGIYLGYLRGKLPAWIFAQSSLKYLYIGHSTVSLEPLDKFWNFATQLQYFSLPNNSINGDISNVLLCSEYVDLSFNNLRGGMPHISSKVVVLILYNNSLSGSISPLLCDKMTDKSNLVFLSLSYNNFSGELTDCWSNLKSLAFISIRHNNLTGNIPHAIGSLFDLRYLYLQGNMLFGEVPFSLKNCKNLRILDLSYNNLYGVIPSWLGQSVKGLQLRSNYFTGNIPTQICQLRSLMTIDFASNKLSGPIPNCLSNITTMLFGYVSTHMIGLILNFPRMIATGGILMLIKGNQLEYPTAMVAIDLSSNNLSGSVPLEMYMLSGLQSLNLSHNQLVGTIPQEIGNMLQLESIDLSRNNFSGEIPESMAALHFLAVLNLSFNKFVGKIPSGTQLGSTNLSYIGNPDLCGLPLSKICPHNEKIHNTEPMGEEHDEVHSWFYMGLGMGFSVGFWGVFGTILFNKRCRHAYFRFVHRMCDHVIKKNIRNLRNC</sequence>
<evidence type="ECO:0000256" key="9">
    <source>
        <dbReference type="ARBA" id="ARBA00023136"/>
    </source>
</evidence>
<evidence type="ECO:0000256" key="12">
    <source>
        <dbReference type="SAM" id="Phobius"/>
    </source>
</evidence>
<gene>
    <name evidence="15" type="ORF">Fmac_023650</name>
</gene>
<evidence type="ECO:0000256" key="8">
    <source>
        <dbReference type="ARBA" id="ARBA00022989"/>
    </source>
</evidence>
<comment type="caution">
    <text evidence="15">The sequence shown here is derived from an EMBL/GenBank/DDBJ whole genome shotgun (WGS) entry which is preliminary data.</text>
</comment>
<dbReference type="InterPro" id="IPR003591">
    <property type="entry name" value="Leu-rich_rpt_typical-subtyp"/>
</dbReference>
<keyword evidence="6" id="KW-0732">Signal</keyword>
<organism evidence="15 16">
    <name type="scientific">Flemingia macrophylla</name>
    <dbReference type="NCBI Taxonomy" id="520843"/>
    <lineage>
        <taxon>Eukaryota</taxon>
        <taxon>Viridiplantae</taxon>
        <taxon>Streptophyta</taxon>
        <taxon>Embryophyta</taxon>
        <taxon>Tracheophyta</taxon>
        <taxon>Spermatophyta</taxon>
        <taxon>Magnoliopsida</taxon>
        <taxon>eudicotyledons</taxon>
        <taxon>Gunneridae</taxon>
        <taxon>Pentapetalae</taxon>
        <taxon>rosids</taxon>
        <taxon>fabids</taxon>
        <taxon>Fabales</taxon>
        <taxon>Fabaceae</taxon>
        <taxon>Papilionoideae</taxon>
        <taxon>50 kb inversion clade</taxon>
        <taxon>NPAAA clade</taxon>
        <taxon>indigoferoid/millettioid clade</taxon>
        <taxon>Phaseoleae</taxon>
        <taxon>Flemingia</taxon>
    </lineage>
</organism>